<dbReference type="InterPro" id="IPR011082">
    <property type="entry name" value="Exosome-assoc_fac/DNA_repair"/>
</dbReference>
<dbReference type="GO" id="GO:0005737">
    <property type="term" value="C:cytoplasm"/>
    <property type="evidence" value="ECO:0007669"/>
    <property type="project" value="UniProtKB-SubCell"/>
</dbReference>
<keyword evidence="1" id="KW-0698">rRNA processing</keyword>
<comment type="caution">
    <text evidence="4">The sequence shown here is derived from an EMBL/GenBank/DDBJ whole genome shotgun (WGS) entry which is preliminary data.</text>
</comment>
<evidence type="ECO:0000313" key="5">
    <source>
        <dbReference type="Proteomes" id="UP000324585"/>
    </source>
</evidence>
<evidence type="ECO:0000256" key="2">
    <source>
        <dbReference type="SAM" id="Coils"/>
    </source>
</evidence>
<proteinExistence type="inferred from homology"/>
<keyword evidence="2" id="KW-0175">Coiled coil</keyword>
<organism evidence="4 5">
    <name type="scientific">Porphyridium purpureum</name>
    <name type="common">Red alga</name>
    <name type="synonym">Porphyridium cruentum</name>
    <dbReference type="NCBI Taxonomy" id="35688"/>
    <lineage>
        <taxon>Eukaryota</taxon>
        <taxon>Rhodophyta</taxon>
        <taxon>Bangiophyceae</taxon>
        <taxon>Porphyridiales</taxon>
        <taxon>Porphyridiaceae</taxon>
        <taxon>Porphyridium</taxon>
    </lineage>
</organism>
<dbReference type="EMBL" id="VRMN01000003">
    <property type="protein sequence ID" value="KAA8495643.1"/>
    <property type="molecule type" value="Genomic_DNA"/>
</dbReference>
<comment type="function">
    <text evidence="1">Plays a role in the recruitment of the exosome to pre-rRNA to mediate the 3'-5' end processing of the 5.8S rRNA.</text>
</comment>
<comment type="subcellular location">
    <subcellularLocation>
        <location evidence="1">Cytoplasm</location>
    </subcellularLocation>
    <subcellularLocation>
        <location evidence="1">Nucleus</location>
        <location evidence="1">Nucleolus</location>
    </subcellularLocation>
    <subcellularLocation>
        <location evidence="1">Nucleus</location>
    </subcellularLocation>
</comment>
<sequence>MYSSFGNGRRAMLVPSPSKENSSEVLGKACRCIMAEDEAERAIVALEDQMAKLEQMIPEVRRMAAQYDEEQKAIDAGDAGGRAVSRSISHVEGAFAHAALAYTVNSLFYICARAQGANLASHPVMGEVSRVKALFARLKALENSRPETAKQPEDKGSKEKRDPQESALAGLRPESPQQVQHLPPRSDKKKVKDVSHERGGIRHVKRASVRVEAFGFSIKSAGVARGIKRGSALERVVRLPHGLYRDDHHGTHQNHEDRKWDEKSVICGCVQKVVHHIIKSQHSTRAHHLNRLRPQTPFPPAALECSVTLGGQRTASTHIPIFLSLRLNMALALAPTKAAHSVASPSYVSQTLALSKAGPRVSPLLPIQTATRRVQLLLQPLPQEVHHTLYISLSINGFAGVQLRVRCACLQAQRAEAALLNSLCGICVRCCGIGMWRCASA</sequence>
<feature type="coiled-coil region" evidence="2">
    <location>
        <begin position="36"/>
        <end position="70"/>
    </location>
</feature>
<reference evidence="5" key="1">
    <citation type="journal article" date="2019" name="Nat. Commun.">
        <title>Expansion of phycobilisome linker gene families in mesophilic red algae.</title>
        <authorList>
            <person name="Lee J."/>
            <person name="Kim D."/>
            <person name="Bhattacharya D."/>
            <person name="Yoon H.S."/>
        </authorList>
    </citation>
    <scope>NUCLEOTIDE SEQUENCE [LARGE SCALE GENOMIC DNA]</scope>
    <source>
        <strain evidence="5">CCMP 1328</strain>
    </source>
</reference>
<evidence type="ECO:0000313" key="4">
    <source>
        <dbReference type="EMBL" id="KAA8495643.1"/>
    </source>
</evidence>
<dbReference type="GO" id="GO:0003677">
    <property type="term" value="F:DNA binding"/>
    <property type="evidence" value="ECO:0007669"/>
    <property type="project" value="UniProtKB-KW"/>
</dbReference>
<dbReference type="GO" id="GO:0000178">
    <property type="term" value="C:exosome (RNase complex)"/>
    <property type="evidence" value="ECO:0007669"/>
    <property type="project" value="TreeGrafter"/>
</dbReference>
<dbReference type="GO" id="GO:0010468">
    <property type="term" value="P:regulation of gene expression"/>
    <property type="evidence" value="ECO:0007669"/>
    <property type="project" value="TreeGrafter"/>
</dbReference>
<dbReference type="GO" id="GO:0003723">
    <property type="term" value="F:RNA binding"/>
    <property type="evidence" value="ECO:0007669"/>
    <property type="project" value="UniProtKB-UniRule"/>
</dbReference>
<dbReference type="PANTHER" id="PTHR15341:SF3">
    <property type="entry name" value="NUCLEAR NUCLEIC ACID-BINDING PROTEIN C1D"/>
    <property type="match status" value="1"/>
</dbReference>
<evidence type="ECO:0000256" key="3">
    <source>
        <dbReference type="SAM" id="MobiDB-lite"/>
    </source>
</evidence>
<comment type="subunit">
    <text evidence="1">Monomer and homodimer.</text>
</comment>
<keyword evidence="5" id="KW-1185">Reference proteome</keyword>
<feature type="region of interest" description="Disordered" evidence="3">
    <location>
        <begin position="142"/>
        <end position="199"/>
    </location>
</feature>
<protein>
    <recommendedName>
        <fullName evidence="1">Nuclear nucleic acid-binding protein C1D</fullName>
    </recommendedName>
</protein>
<dbReference type="AlphaFoldDB" id="A0A5J4YYD9"/>
<keyword evidence="1" id="KW-0539">Nucleus</keyword>
<evidence type="ECO:0000256" key="1">
    <source>
        <dbReference type="RuleBase" id="RU368003"/>
    </source>
</evidence>
<keyword evidence="1" id="KW-0694">RNA-binding</keyword>
<keyword evidence="1" id="KW-0963">Cytoplasm</keyword>
<name>A0A5J4YYD9_PORPP</name>
<feature type="compositionally biased region" description="Basic and acidic residues" evidence="3">
    <location>
        <begin position="142"/>
        <end position="164"/>
    </location>
</feature>
<comment type="similarity">
    <text evidence="1">Belongs to the C1D family.</text>
</comment>
<dbReference type="GO" id="GO:0000460">
    <property type="term" value="P:maturation of 5.8S rRNA"/>
    <property type="evidence" value="ECO:0007669"/>
    <property type="project" value="TreeGrafter"/>
</dbReference>
<feature type="compositionally biased region" description="Basic and acidic residues" evidence="3">
    <location>
        <begin position="184"/>
        <end position="199"/>
    </location>
</feature>
<gene>
    <name evidence="4" type="ORF">FVE85_1798</name>
</gene>
<keyword evidence="1" id="KW-0238">DNA-binding</keyword>
<dbReference type="GO" id="GO:0005730">
    <property type="term" value="C:nucleolus"/>
    <property type="evidence" value="ECO:0007669"/>
    <property type="project" value="UniProtKB-SubCell"/>
</dbReference>
<feature type="region of interest" description="Disordered" evidence="3">
    <location>
        <begin position="1"/>
        <end position="20"/>
    </location>
</feature>
<dbReference type="Proteomes" id="UP000324585">
    <property type="component" value="Unassembled WGS sequence"/>
</dbReference>
<accession>A0A5J4YYD9</accession>
<dbReference type="PANTHER" id="PTHR15341">
    <property type="entry name" value="SUN-COR STEROID HORMONE RECEPTOR CO-REPRESSOR"/>
    <property type="match status" value="1"/>
</dbReference>
<dbReference type="OrthoDB" id="1421013at2759"/>